<proteinExistence type="predicted"/>
<organism evidence="19 20">
    <name type="scientific">Alligator sinensis</name>
    <name type="common">Chinese alligator</name>
    <dbReference type="NCBI Taxonomy" id="38654"/>
    <lineage>
        <taxon>Eukaryota</taxon>
        <taxon>Metazoa</taxon>
        <taxon>Chordata</taxon>
        <taxon>Craniata</taxon>
        <taxon>Vertebrata</taxon>
        <taxon>Euteleostomi</taxon>
        <taxon>Archelosauria</taxon>
        <taxon>Archosauria</taxon>
        <taxon>Crocodylia</taxon>
        <taxon>Alligatoridae</taxon>
        <taxon>Alligatorinae</taxon>
        <taxon>Alligator</taxon>
    </lineage>
</organism>
<evidence type="ECO:0000256" key="17">
    <source>
        <dbReference type="SAM" id="MobiDB-lite"/>
    </source>
</evidence>
<dbReference type="GeneID" id="102370952"/>
<dbReference type="STRING" id="38654.A0A1U7RW67"/>
<evidence type="ECO:0000256" key="9">
    <source>
        <dbReference type="ARBA" id="ARBA00023121"/>
    </source>
</evidence>
<dbReference type="Gene3D" id="3.40.50.300">
    <property type="entry name" value="P-loop containing nucleotide triphosphate hydrolases"/>
    <property type="match status" value="1"/>
</dbReference>
<dbReference type="FunCoup" id="A0A1U7RW67">
    <property type="interactions" value="351"/>
</dbReference>
<evidence type="ECO:0000256" key="14">
    <source>
        <dbReference type="ARBA" id="ARBA00044969"/>
    </source>
</evidence>
<evidence type="ECO:0000256" key="13">
    <source>
        <dbReference type="ARBA" id="ARBA00023271"/>
    </source>
</evidence>
<evidence type="ECO:0000256" key="8">
    <source>
        <dbReference type="ARBA" id="ARBA00022946"/>
    </source>
</evidence>
<dbReference type="GO" id="GO:0042645">
    <property type="term" value="C:mitochondrial nucleoid"/>
    <property type="evidence" value="ECO:0007669"/>
    <property type="project" value="UniProtKB-SubCell"/>
</dbReference>
<gene>
    <name evidence="20" type="primary">TWNK</name>
</gene>
<evidence type="ECO:0000256" key="4">
    <source>
        <dbReference type="ARBA" id="ARBA00022792"/>
    </source>
</evidence>
<evidence type="ECO:0000256" key="11">
    <source>
        <dbReference type="ARBA" id="ARBA00023136"/>
    </source>
</evidence>
<dbReference type="PROSITE" id="PS51199">
    <property type="entry name" value="SF4_HELICASE"/>
    <property type="match status" value="1"/>
</dbReference>
<dbReference type="InterPro" id="IPR007694">
    <property type="entry name" value="DNA_helicase_DnaB-like_C"/>
</dbReference>
<keyword evidence="11" id="KW-0472">Membrane</keyword>
<evidence type="ECO:0000256" key="15">
    <source>
        <dbReference type="ARBA" id="ARBA00048954"/>
    </source>
</evidence>
<keyword evidence="10" id="KW-0496">Mitochondrion</keyword>
<dbReference type="PANTHER" id="PTHR12873">
    <property type="entry name" value="T7-LIKE MITOCHONDRIAL DNA HELICASE"/>
    <property type="match status" value="1"/>
</dbReference>
<dbReference type="SUPFAM" id="SSF52540">
    <property type="entry name" value="P-loop containing nucleoside triphosphate hydrolases"/>
    <property type="match status" value="1"/>
</dbReference>
<feature type="non-terminal residue" evidence="20">
    <location>
        <position position="1"/>
    </location>
</feature>
<protein>
    <recommendedName>
        <fullName evidence="14">DNA 5'-3' helicase</fullName>
        <ecNumber evidence="14">5.6.2.3</ecNumber>
    </recommendedName>
    <alternativeName>
        <fullName evidence="16">Twinkle protein, mitochondrial</fullName>
    </alternativeName>
</protein>
<evidence type="ECO:0000256" key="10">
    <source>
        <dbReference type="ARBA" id="ARBA00023128"/>
    </source>
</evidence>
<dbReference type="CDD" id="cd01122">
    <property type="entry name" value="Twinkle_C"/>
    <property type="match status" value="1"/>
</dbReference>
<sequence length="423" mass="46958">LLPYLEQFKRIPLWLGEDLRSWEAAKLFARKLNPRSCSLVQPGDQQPGPLEALNRGISLAKVLHSALPASHKSIVSFRQLRDEVFSELANVEQVAGVKWTRFPDLNKFLKGHRKGELTVFTGPTGSGKTTFISEYALDLCMQGVNTLWGSFEISNVRLAKVMLTQFATQRLEEELDQYDEWADRFEDLPLYFMTFHGQQSLKAVIDTMLHAVYMYDIVHVVIDNLQFMMGHEQLSADRLASQDYIVGAFRKFATDNSCHVTLVIHPRKEDDERELQTASIFGSAKASQEADNVLILQDRKLRSGPGKRYLQVSKNRFDGDVGIFPLDFSKTSLTFSGLTKGKAKLKKVKVEKTEELAPEEPAPKAAVPKEPAPKAAVPKEPAPKAAVPKATAPKAKAPKVIAPKGSGFSKEPVPKGSGSSKDP</sequence>
<dbReference type="InterPro" id="IPR027417">
    <property type="entry name" value="P-loop_NTPase"/>
</dbReference>
<keyword evidence="7" id="KW-0067">ATP-binding</keyword>
<evidence type="ECO:0000256" key="7">
    <source>
        <dbReference type="ARBA" id="ARBA00022840"/>
    </source>
</evidence>
<dbReference type="GO" id="GO:0043139">
    <property type="term" value="F:5'-3' DNA helicase activity"/>
    <property type="evidence" value="ECO:0007669"/>
    <property type="project" value="UniProtKB-EC"/>
</dbReference>
<dbReference type="GO" id="GO:0016787">
    <property type="term" value="F:hydrolase activity"/>
    <property type="evidence" value="ECO:0007669"/>
    <property type="project" value="UniProtKB-KW"/>
</dbReference>
<dbReference type="GO" id="GO:0006264">
    <property type="term" value="P:mitochondrial DNA replication"/>
    <property type="evidence" value="ECO:0007669"/>
    <property type="project" value="TreeGrafter"/>
</dbReference>
<keyword evidence="4" id="KW-0999">Mitochondrion inner membrane</keyword>
<feature type="region of interest" description="Disordered" evidence="17">
    <location>
        <begin position="351"/>
        <end position="423"/>
    </location>
</feature>
<dbReference type="FunFam" id="3.40.50.300:FF:000845">
    <property type="entry name" value="Mitochondrial helicase twinkle"/>
    <property type="match status" value="1"/>
</dbReference>
<keyword evidence="13" id="KW-1135">Mitochondrion nucleoid</keyword>
<dbReference type="KEGG" id="asn:102370952"/>
<keyword evidence="6" id="KW-0347">Helicase</keyword>
<evidence type="ECO:0000256" key="1">
    <source>
        <dbReference type="ARBA" id="ARBA00004436"/>
    </source>
</evidence>
<dbReference type="GO" id="GO:0008289">
    <property type="term" value="F:lipid binding"/>
    <property type="evidence" value="ECO:0007669"/>
    <property type="project" value="UniProtKB-KW"/>
</dbReference>
<evidence type="ECO:0000259" key="18">
    <source>
        <dbReference type="PROSITE" id="PS51199"/>
    </source>
</evidence>
<feature type="domain" description="SF4 helicase" evidence="18">
    <location>
        <begin position="91"/>
        <end position="342"/>
    </location>
</feature>
<dbReference type="PANTHER" id="PTHR12873:SF0">
    <property type="entry name" value="TWINKLE MTDNA HELICASE"/>
    <property type="match status" value="1"/>
</dbReference>
<name>A0A1U7RW67_ALLSI</name>
<dbReference type="EC" id="5.6.2.3" evidence="14"/>
<accession>A0A1U7RW67</accession>
<evidence type="ECO:0000256" key="2">
    <source>
        <dbReference type="ARBA" id="ARBA00004637"/>
    </source>
</evidence>
<dbReference type="Pfam" id="PF13481">
    <property type="entry name" value="AAA_25"/>
    <property type="match status" value="1"/>
</dbReference>
<evidence type="ECO:0000313" key="19">
    <source>
        <dbReference type="Proteomes" id="UP000189705"/>
    </source>
</evidence>
<dbReference type="RefSeq" id="XP_006021369.2">
    <property type="nucleotide sequence ID" value="XM_006021307.3"/>
</dbReference>
<comment type="catalytic activity">
    <reaction evidence="15">
        <text>ATP + H2O = ADP + phosphate + H(+)</text>
        <dbReference type="Rhea" id="RHEA:13065"/>
        <dbReference type="ChEBI" id="CHEBI:15377"/>
        <dbReference type="ChEBI" id="CHEBI:15378"/>
        <dbReference type="ChEBI" id="CHEBI:30616"/>
        <dbReference type="ChEBI" id="CHEBI:43474"/>
        <dbReference type="ChEBI" id="CHEBI:456216"/>
        <dbReference type="EC" id="5.6.2.3"/>
    </reaction>
</comment>
<keyword evidence="9" id="KW-0446">Lipid-binding</keyword>
<dbReference type="CTD" id="56652"/>
<dbReference type="eggNOG" id="KOG2373">
    <property type="taxonomic scope" value="Eukaryota"/>
</dbReference>
<dbReference type="InterPro" id="IPR027032">
    <property type="entry name" value="Twinkle-like"/>
</dbReference>
<reference evidence="20" key="1">
    <citation type="submission" date="2025-08" db="UniProtKB">
        <authorList>
            <consortium name="RefSeq"/>
        </authorList>
    </citation>
    <scope>IDENTIFICATION</scope>
</reference>
<keyword evidence="5" id="KW-0378">Hydrolase</keyword>
<keyword evidence="12" id="KW-0413">Isomerase</keyword>
<evidence type="ECO:0000256" key="5">
    <source>
        <dbReference type="ARBA" id="ARBA00022801"/>
    </source>
</evidence>
<dbReference type="AlphaFoldDB" id="A0A1U7RW67"/>
<dbReference type="InParanoid" id="A0A1U7RW67"/>
<dbReference type="GO" id="GO:0005524">
    <property type="term" value="F:ATP binding"/>
    <property type="evidence" value="ECO:0007669"/>
    <property type="project" value="UniProtKB-KW"/>
</dbReference>
<keyword evidence="8" id="KW-0809">Transit peptide</keyword>
<keyword evidence="3" id="KW-0547">Nucleotide-binding</keyword>
<feature type="compositionally biased region" description="Low complexity" evidence="17">
    <location>
        <begin position="363"/>
        <end position="404"/>
    </location>
</feature>
<dbReference type="Proteomes" id="UP000189705">
    <property type="component" value="Unplaced"/>
</dbReference>
<evidence type="ECO:0000256" key="16">
    <source>
        <dbReference type="ARBA" id="ARBA00075597"/>
    </source>
</evidence>
<dbReference type="GO" id="GO:0005743">
    <property type="term" value="C:mitochondrial inner membrane"/>
    <property type="evidence" value="ECO:0007669"/>
    <property type="project" value="UniProtKB-SubCell"/>
</dbReference>
<dbReference type="GO" id="GO:0003697">
    <property type="term" value="F:single-stranded DNA binding"/>
    <property type="evidence" value="ECO:0007669"/>
    <property type="project" value="InterPro"/>
</dbReference>
<evidence type="ECO:0000256" key="3">
    <source>
        <dbReference type="ARBA" id="ARBA00022741"/>
    </source>
</evidence>
<evidence type="ECO:0000256" key="12">
    <source>
        <dbReference type="ARBA" id="ARBA00023235"/>
    </source>
</evidence>
<keyword evidence="19" id="KW-1185">Reference proteome</keyword>
<evidence type="ECO:0000313" key="20">
    <source>
        <dbReference type="RefSeq" id="XP_006021369.2"/>
    </source>
</evidence>
<comment type="subcellular location">
    <subcellularLocation>
        <location evidence="2">Mitochondrion inner membrane</location>
        <topology evidence="2">Peripheral membrane protein</topology>
    </subcellularLocation>
    <subcellularLocation>
        <location evidence="1">Mitochondrion matrix</location>
        <location evidence="1">Mitochondrion nucleoid</location>
    </subcellularLocation>
</comment>
<evidence type="ECO:0000256" key="6">
    <source>
        <dbReference type="ARBA" id="ARBA00022806"/>
    </source>
</evidence>